<feature type="transmembrane region" description="Helical" evidence="10">
    <location>
        <begin position="110"/>
        <end position="131"/>
    </location>
</feature>
<keyword evidence="9 10" id="KW-1208">Phospholipid metabolism</keyword>
<comment type="function">
    <text evidence="10">Catalyzes the transfer of an acyl group from acyl-phosphate (acyl-PO(4)) to glycerol-3-phosphate (G3P) to form lysophosphatidic acid (LPA). This enzyme utilizes acyl-phosphate as fatty acyl donor, but not acyl-CoA or acyl-ACP.</text>
</comment>
<evidence type="ECO:0000256" key="3">
    <source>
        <dbReference type="ARBA" id="ARBA00022679"/>
    </source>
</evidence>
<evidence type="ECO:0000256" key="4">
    <source>
        <dbReference type="ARBA" id="ARBA00022692"/>
    </source>
</evidence>
<keyword evidence="1 10" id="KW-1003">Cell membrane</keyword>
<dbReference type="HAMAP" id="MF_01043">
    <property type="entry name" value="PlsY"/>
    <property type="match status" value="1"/>
</dbReference>
<dbReference type="AlphaFoldDB" id="A0A1T4LIZ3"/>
<comment type="catalytic activity">
    <reaction evidence="10">
        <text>an acyl phosphate + sn-glycerol 3-phosphate = a 1-acyl-sn-glycero-3-phosphate + phosphate</text>
        <dbReference type="Rhea" id="RHEA:34075"/>
        <dbReference type="ChEBI" id="CHEBI:43474"/>
        <dbReference type="ChEBI" id="CHEBI:57597"/>
        <dbReference type="ChEBI" id="CHEBI:57970"/>
        <dbReference type="ChEBI" id="CHEBI:59918"/>
        <dbReference type="EC" id="2.3.1.275"/>
    </reaction>
</comment>
<organism evidence="11 12">
    <name type="scientific">Garciella nitratireducens DSM 15102</name>
    <dbReference type="NCBI Taxonomy" id="1121911"/>
    <lineage>
        <taxon>Bacteria</taxon>
        <taxon>Bacillati</taxon>
        <taxon>Bacillota</taxon>
        <taxon>Clostridia</taxon>
        <taxon>Eubacteriales</taxon>
        <taxon>Eubacteriaceae</taxon>
        <taxon>Garciella</taxon>
    </lineage>
</organism>
<comment type="subunit">
    <text evidence="10">Probably interacts with PlsX.</text>
</comment>
<dbReference type="EMBL" id="FUWV01000004">
    <property type="protein sequence ID" value="SJZ54548.1"/>
    <property type="molecule type" value="Genomic_DNA"/>
</dbReference>
<evidence type="ECO:0000256" key="5">
    <source>
        <dbReference type="ARBA" id="ARBA00022989"/>
    </source>
</evidence>
<dbReference type="PANTHER" id="PTHR30309">
    <property type="entry name" value="INNER MEMBRANE PROTEIN YGIH"/>
    <property type="match status" value="1"/>
</dbReference>
<feature type="transmembrane region" description="Helical" evidence="10">
    <location>
        <begin position="6"/>
        <end position="24"/>
    </location>
</feature>
<dbReference type="SMART" id="SM01207">
    <property type="entry name" value="G3P_acyltransf"/>
    <property type="match status" value="1"/>
</dbReference>
<keyword evidence="3 10" id="KW-0808">Transferase</keyword>
<keyword evidence="11" id="KW-0012">Acyltransferase</keyword>
<keyword evidence="7 10" id="KW-0472">Membrane</keyword>
<name>A0A1T4LIZ3_9FIRM</name>
<sequence>MQEFIIWIILAYFLGNISTSYFVGKIMGNIDIRNHGSGNAGATNALRVLGVKAGVITLIGDMLKGMIIVGLAKYFGNFQLALACGLAVIIGHDFPVLFHFKGGKGIATSIGVFTFIDPIVTILSVIIGLIIILKSKYVSLGSIVAMVLAPFIMILLKRPKQLIIYTFIISLLTIYQHRSNLKRLFNGTENKLVK</sequence>
<protein>
    <recommendedName>
        <fullName evidence="10">Glycerol-3-phosphate acyltransferase</fullName>
    </recommendedName>
    <alternativeName>
        <fullName evidence="10">Acyl-PO4 G3P acyltransferase</fullName>
    </alternativeName>
    <alternativeName>
        <fullName evidence="10">Acyl-phosphate--glycerol-3-phosphate acyltransferase</fullName>
    </alternativeName>
    <alternativeName>
        <fullName evidence="10">G3P acyltransferase</fullName>
        <shortName evidence="10">GPAT</shortName>
        <ecNumber evidence="10">2.3.1.275</ecNumber>
    </alternativeName>
    <alternativeName>
        <fullName evidence="10">Lysophosphatidic acid synthase</fullName>
        <shortName evidence="10">LPA synthase</shortName>
    </alternativeName>
</protein>
<dbReference type="EC" id="2.3.1.275" evidence="10"/>
<evidence type="ECO:0000313" key="11">
    <source>
        <dbReference type="EMBL" id="SJZ54548.1"/>
    </source>
</evidence>
<dbReference type="GO" id="GO:0005886">
    <property type="term" value="C:plasma membrane"/>
    <property type="evidence" value="ECO:0007669"/>
    <property type="project" value="UniProtKB-SubCell"/>
</dbReference>
<dbReference type="OrthoDB" id="9777124at2"/>
<accession>A0A1T4LIZ3</accession>
<feature type="transmembrane region" description="Helical" evidence="10">
    <location>
        <begin position="137"/>
        <end position="155"/>
    </location>
</feature>
<evidence type="ECO:0000256" key="9">
    <source>
        <dbReference type="ARBA" id="ARBA00023264"/>
    </source>
</evidence>
<keyword evidence="8 10" id="KW-0594">Phospholipid biosynthesis</keyword>
<keyword evidence="6 10" id="KW-0443">Lipid metabolism</keyword>
<evidence type="ECO:0000256" key="7">
    <source>
        <dbReference type="ARBA" id="ARBA00023136"/>
    </source>
</evidence>
<reference evidence="11 12" key="1">
    <citation type="submission" date="2017-02" db="EMBL/GenBank/DDBJ databases">
        <authorList>
            <person name="Peterson S.W."/>
        </authorList>
    </citation>
    <scope>NUCLEOTIDE SEQUENCE [LARGE SCALE GENOMIC DNA]</scope>
    <source>
        <strain evidence="11 12">DSM 15102</strain>
    </source>
</reference>
<proteinExistence type="inferred from homology"/>
<dbReference type="PANTHER" id="PTHR30309:SF0">
    <property type="entry name" value="GLYCEROL-3-PHOSPHATE ACYLTRANSFERASE-RELATED"/>
    <property type="match status" value="1"/>
</dbReference>
<evidence type="ECO:0000256" key="1">
    <source>
        <dbReference type="ARBA" id="ARBA00022475"/>
    </source>
</evidence>
<feature type="transmembrane region" description="Helical" evidence="10">
    <location>
        <begin position="162"/>
        <end position="178"/>
    </location>
</feature>
<keyword evidence="12" id="KW-1185">Reference proteome</keyword>
<dbReference type="GO" id="GO:0043772">
    <property type="term" value="F:acyl-phosphate glycerol-3-phosphate acyltransferase activity"/>
    <property type="evidence" value="ECO:0007669"/>
    <property type="project" value="UniProtKB-UniRule"/>
</dbReference>
<dbReference type="RefSeq" id="WP_087678445.1">
    <property type="nucleotide sequence ID" value="NZ_FUWV01000004.1"/>
</dbReference>
<keyword evidence="5 10" id="KW-1133">Transmembrane helix</keyword>
<dbReference type="NCBIfam" id="TIGR00023">
    <property type="entry name" value="glycerol-3-phosphate 1-O-acyltransferase PlsY"/>
    <property type="match status" value="1"/>
</dbReference>
<evidence type="ECO:0000256" key="6">
    <source>
        <dbReference type="ARBA" id="ARBA00023098"/>
    </source>
</evidence>
<comment type="pathway">
    <text evidence="10">Lipid metabolism; phospholipid metabolism.</text>
</comment>
<gene>
    <name evidence="10" type="primary">plsY</name>
    <name evidence="11" type="ORF">SAMN02745973_00980</name>
</gene>
<comment type="similarity">
    <text evidence="10">Belongs to the PlsY family.</text>
</comment>
<dbReference type="Proteomes" id="UP000196365">
    <property type="component" value="Unassembled WGS sequence"/>
</dbReference>
<evidence type="ECO:0000256" key="2">
    <source>
        <dbReference type="ARBA" id="ARBA00022516"/>
    </source>
</evidence>
<evidence type="ECO:0000256" key="10">
    <source>
        <dbReference type="HAMAP-Rule" id="MF_01043"/>
    </source>
</evidence>
<keyword evidence="2 10" id="KW-0444">Lipid biosynthesis</keyword>
<dbReference type="UniPathway" id="UPA00085"/>
<dbReference type="InterPro" id="IPR003811">
    <property type="entry name" value="G3P_acylTferase_PlsY"/>
</dbReference>
<dbReference type="GO" id="GO:0008654">
    <property type="term" value="P:phospholipid biosynthetic process"/>
    <property type="evidence" value="ECO:0007669"/>
    <property type="project" value="UniProtKB-UniRule"/>
</dbReference>
<keyword evidence="4 10" id="KW-0812">Transmembrane</keyword>
<dbReference type="Pfam" id="PF02660">
    <property type="entry name" value="G3P_acyltransf"/>
    <property type="match status" value="1"/>
</dbReference>
<feature type="transmembrane region" description="Helical" evidence="10">
    <location>
        <begin position="78"/>
        <end position="98"/>
    </location>
</feature>
<comment type="subcellular location">
    <subcellularLocation>
        <location evidence="10">Cell membrane</location>
        <topology evidence="10">Multi-pass membrane protein</topology>
    </subcellularLocation>
</comment>
<evidence type="ECO:0000256" key="8">
    <source>
        <dbReference type="ARBA" id="ARBA00023209"/>
    </source>
</evidence>
<evidence type="ECO:0000313" key="12">
    <source>
        <dbReference type="Proteomes" id="UP000196365"/>
    </source>
</evidence>